<dbReference type="PROSITE" id="PS50943">
    <property type="entry name" value="HTH_CROC1"/>
    <property type="match status" value="1"/>
</dbReference>
<dbReference type="EMBL" id="AJDQ01000009">
    <property type="protein sequence ID" value="EOI54842.1"/>
    <property type="molecule type" value="Genomic_DNA"/>
</dbReference>
<proteinExistence type="predicted"/>
<dbReference type="InterPro" id="IPR001387">
    <property type="entry name" value="Cro/C1-type_HTH"/>
</dbReference>
<keyword evidence="6" id="KW-1185">Reference proteome</keyword>
<comment type="caution">
    <text evidence="3">The sequence shown here is derived from an EMBL/GenBank/DDBJ whole genome shotgun (WGS) entry which is preliminary data.</text>
</comment>
<dbReference type="RefSeq" id="WP_010781246.1">
    <property type="nucleotide sequence ID" value="NZ_ASWH01000001.1"/>
</dbReference>
<dbReference type="Proteomes" id="UP000013750">
    <property type="component" value="Unassembled WGS sequence"/>
</dbReference>
<dbReference type="SMART" id="SM00530">
    <property type="entry name" value="HTH_XRE"/>
    <property type="match status" value="1"/>
</dbReference>
<dbReference type="AlphaFoldDB" id="R2XXU8"/>
<dbReference type="PANTHER" id="PTHR46558:SF11">
    <property type="entry name" value="HTH-TYPE TRANSCRIPTIONAL REGULATOR XRE"/>
    <property type="match status" value="1"/>
</dbReference>
<dbReference type="InterPro" id="IPR010982">
    <property type="entry name" value="Lambda_DNA-bd_dom_sf"/>
</dbReference>
<evidence type="ECO:0000256" key="1">
    <source>
        <dbReference type="ARBA" id="ARBA00023125"/>
    </source>
</evidence>
<evidence type="ECO:0000313" key="6">
    <source>
        <dbReference type="Proteomes" id="UP000014160"/>
    </source>
</evidence>
<evidence type="ECO:0000313" key="5">
    <source>
        <dbReference type="Proteomes" id="UP000013750"/>
    </source>
</evidence>
<reference evidence="3 5" key="1">
    <citation type="submission" date="2013-02" db="EMBL/GenBank/DDBJ databases">
        <title>The Genome Sequence of Enterococcus gilvus ATCC BAA-350.</title>
        <authorList>
            <consortium name="The Broad Institute Genome Sequencing Platform"/>
            <consortium name="The Broad Institute Genome Sequencing Center for Infectious Disease"/>
            <person name="Earl A.M."/>
            <person name="Gilmore M.S."/>
            <person name="Lebreton F."/>
            <person name="Walker B."/>
            <person name="Young S.K."/>
            <person name="Zeng Q."/>
            <person name="Gargeya S."/>
            <person name="Fitzgerald M."/>
            <person name="Haas B."/>
            <person name="Abouelleil A."/>
            <person name="Alvarado L."/>
            <person name="Arachchi H.M."/>
            <person name="Berlin A.M."/>
            <person name="Chapman S.B."/>
            <person name="Dewar J."/>
            <person name="Goldberg J."/>
            <person name="Griggs A."/>
            <person name="Gujja S."/>
            <person name="Hansen M."/>
            <person name="Howarth C."/>
            <person name="Imamovic A."/>
            <person name="Larimer J."/>
            <person name="McCowan C."/>
            <person name="Murphy C."/>
            <person name="Neiman D."/>
            <person name="Pearson M."/>
            <person name="Priest M."/>
            <person name="Roberts A."/>
            <person name="Saif S."/>
            <person name="Shea T."/>
            <person name="Sisk P."/>
            <person name="Sykes S."/>
            <person name="Wortman J."/>
            <person name="Nusbaum C."/>
            <person name="Birren B."/>
        </authorList>
    </citation>
    <scope>NUCLEOTIDE SEQUENCE [LARGE SCALE GENOMIC DNA]</scope>
    <source>
        <strain evidence="3 5">ATCC BAA-350</strain>
    </source>
</reference>
<dbReference type="CDD" id="cd00093">
    <property type="entry name" value="HTH_XRE"/>
    <property type="match status" value="1"/>
</dbReference>
<dbReference type="HOGENOM" id="CLU_066192_29_2_9"/>
<evidence type="ECO:0000313" key="4">
    <source>
        <dbReference type="EMBL" id="EOW81782.1"/>
    </source>
</evidence>
<sequence>MNLQHCREKANLTQEQLARKIGMSVSMIVSIESGRRKGSIETLLRIADALDVTVDDILRTSNNTNSNNSEEASK</sequence>
<dbReference type="OrthoDB" id="1859224at2"/>
<gene>
    <name evidence="4" type="ORF">I592_01082</name>
    <name evidence="3" type="ORF">UKC_02879</name>
</gene>
<dbReference type="Pfam" id="PF01381">
    <property type="entry name" value="HTH_3"/>
    <property type="match status" value="1"/>
</dbReference>
<keyword evidence="1" id="KW-0238">DNA-binding</keyword>
<organism evidence="3 5">
    <name type="scientific">Enterococcus gilvus ATCC BAA-350</name>
    <dbReference type="NCBI Taxonomy" id="1158614"/>
    <lineage>
        <taxon>Bacteria</taxon>
        <taxon>Bacillati</taxon>
        <taxon>Bacillota</taxon>
        <taxon>Bacilli</taxon>
        <taxon>Lactobacillales</taxon>
        <taxon>Enterococcaceae</taxon>
        <taxon>Enterococcus</taxon>
    </lineage>
</organism>
<dbReference type="SUPFAM" id="SSF47413">
    <property type="entry name" value="lambda repressor-like DNA-binding domains"/>
    <property type="match status" value="1"/>
</dbReference>
<name>R2XXU8_9ENTE</name>
<dbReference type="Proteomes" id="UP000014160">
    <property type="component" value="Unassembled WGS sequence"/>
</dbReference>
<dbReference type="EMBL" id="ASWH01000001">
    <property type="protein sequence ID" value="EOW81782.1"/>
    <property type="molecule type" value="Genomic_DNA"/>
</dbReference>
<feature type="domain" description="HTH cro/C1-type" evidence="2">
    <location>
        <begin position="3"/>
        <end position="57"/>
    </location>
</feature>
<evidence type="ECO:0000313" key="3">
    <source>
        <dbReference type="EMBL" id="EOI54842.1"/>
    </source>
</evidence>
<dbReference type="GO" id="GO:0003677">
    <property type="term" value="F:DNA binding"/>
    <property type="evidence" value="ECO:0007669"/>
    <property type="project" value="UniProtKB-KW"/>
</dbReference>
<accession>R2XXU8</accession>
<dbReference type="Gene3D" id="1.10.260.40">
    <property type="entry name" value="lambda repressor-like DNA-binding domains"/>
    <property type="match status" value="1"/>
</dbReference>
<protein>
    <recommendedName>
        <fullName evidence="2">HTH cro/C1-type domain-containing protein</fullName>
    </recommendedName>
</protein>
<evidence type="ECO:0000259" key="2">
    <source>
        <dbReference type="PROSITE" id="PS50943"/>
    </source>
</evidence>
<reference evidence="4 6" key="2">
    <citation type="submission" date="2013-03" db="EMBL/GenBank/DDBJ databases">
        <title>The Genome Sequence of Enterococcus gilvus ATCC BAA-350 (PacBio/Illumina hybrid assembly).</title>
        <authorList>
            <consortium name="The Broad Institute Genomics Platform"/>
            <consortium name="The Broad Institute Genome Sequencing Center for Infectious Disease"/>
            <person name="Earl A."/>
            <person name="Russ C."/>
            <person name="Gilmore M."/>
            <person name="Surin D."/>
            <person name="Walker B."/>
            <person name="Young S."/>
            <person name="Zeng Q."/>
            <person name="Gargeya S."/>
            <person name="Fitzgerald M."/>
            <person name="Haas B."/>
            <person name="Abouelleil A."/>
            <person name="Allen A.W."/>
            <person name="Alvarado L."/>
            <person name="Arachchi H.M."/>
            <person name="Berlin A.M."/>
            <person name="Chapman S.B."/>
            <person name="Gainer-Dewar J."/>
            <person name="Goldberg J."/>
            <person name="Griggs A."/>
            <person name="Gujja S."/>
            <person name="Hansen M."/>
            <person name="Howarth C."/>
            <person name="Imamovic A."/>
            <person name="Ireland A."/>
            <person name="Larimer J."/>
            <person name="McCowan C."/>
            <person name="Murphy C."/>
            <person name="Pearson M."/>
            <person name="Poon T.W."/>
            <person name="Priest M."/>
            <person name="Roberts A."/>
            <person name="Saif S."/>
            <person name="Shea T."/>
            <person name="Sisk P."/>
            <person name="Sykes S."/>
            <person name="Wortman J."/>
            <person name="Nusbaum C."/>
            <person name="Birren B."/>
        </authorList>
    </citation>
    <scope>NUCLEOTIDE SEQUENCE [LARGE SCALE GENOMIC DNA]</scope>
    <source>
        <strain evidence="4 6">ATCC BAA-350</strain>
    </source>
</reference>
<dbReference type="PANTHER" id="PTHR46558">
    <property type="entry name" value="TRACRIPTIONAL REGULATORY PROTEIN-RELATED-RELATED"/>
    <property type="match status" value="1"/>
</dbReference>